<dbReference type="GO" id="GO:0006956">
    <property type="term" value="P:complement activation"/>
    <property type="evidence" value="ECO:0007669"/>
    <property type="project" value="InterPro"/>
</dbReference>
<dbReference type="Gene3D" id="2.40.128.20">
    <property type="match status" value="2"/>
</dbReference>
<dbReference type="InParanoid" id="G3IHB9"/>
<dbReference type="AlphaFoldDB" id="G3IHB9"/>
<dbReference type="InterPro" id="IPR000566">
    <property type="entry name" value="Lipocln_cytosolic_FA-bd_dom"/>
</dbReference>
<dbReference type="eggNOG" id="ENOG502S9R9">
    <property type="taxonomic scope" value="Eukaryota"/>
</dbReference>
<evidence type="ECO:0000313" key="3">
    <source>
        <dbReference type="Proteomes" id="UP000001075"/>
    </source>
</evidence>
<dbReference type="PaxDb" id="10029-XP_007637208.1"/>
<dbReference type="Pfam" id="PF00061">
    <property type="entry name" value="Lipocalin"/>
    <property type="match status" value="2"/>
</dbReference>
<dbReference type="GO" id="GO:0001848">
    <property type="term" value="F:complement binding"/>
    <property type="evidence" value="ECO:0007669"/>
    <property type="project" value="TreeGrafter"/>
</dbReference>
<dbReference type="PANTHER" id="PTHR47304">
    <property type="entry name" value="COMPLEMENT COMPONENT C8 GAMMA CHAIN"/>
    <property type="match status" value="1"/>
</dbReference>
<proteinExistence type="predicted"/>
<dbReference type="GO" id="GO:0072562">
    <property type="term" value="C:blood microparticle"/>
    <property type="evidence" value="ECO:0007669"/>
    <property type="project" value="TreeGrafter"/>
</dbReference>
<organism evidence="2 3">
    <name type="scientific">Cricetulus griseus</name>
    <name type="common">Chinese hamster</name>
    <name type="synonym">Cricetulus barabensis griseus</name>
    <dbReference type="NCBI Taxonomy" id="10029"/>
    <lineage>
        <taxon>Eukaryota</taxon>
        <taxon>Metazoa</taxon>
        <taxon>Chordata</taxon>
        <taxon>Craniata</taxon>
        <taxon>Vertebrata</taxon>
        <taxon>Euteleostomi</taxon>
        <taxon>Mammalia</taxon>
        <taxon>Eutheria</taxon>
        <taxon>Euarchontoglires</taxon>
        <taxon>Glires</taxon>
        <taxon>Rodentia</taxon>
        <taxon>Myomorpha</taxon>
        <taxon>Muroidea</taxon>
        <taxon>Cricetidae</taxon>
        <taxon>Cricetinae</taxon>
        <taxon>Cricetulus</taxon>
    </lineage>
</organism>
<feature type="domain" description="Lipocalin/cytosolic fatty-acid binding" evidence="1">
    <location>
        <begin position="20"/>
        <end position="154"/>
    </location>
</feature>
<dbReference type="Proteomes" id="UP000001075">
    <property type="component" value="Unassembled WGS sequence"/>
</dbReference>
<dbReference type="InterPro" id="IPR043245">
    <property type="entry name" value="C8G"/>
</dbReference>
<name>G3IHB9_CRIGR</name>
<evidence type="ECO:0000313" key="2">
    <source>
        <dbReference type="EMBL" id="EGW14305.1"/>
    </source>
</evidence>
<accession>G3IHB9</accession>
<feature type="domain" description="Lipocalin/cytosolic fatty-acid binding" evidence="1">
    <location>
        <begin position="175"/>
        <end position="301"/>
    </location>
</feature>
<reference evidence="3" key="1">
    <citation type="journal article" date="2011" name="Nat. Biotechnol.">
        <title>The genomic sequence of the Chinese hamster ovary (CHO)-K1 cell line.</title>
        <authorList>
            <person name="Xu X."/>
            <person name="Nagarajan H."/>
            <person name="Lewis N.E."/>
            <person name="Pan S."/>
            <person name="Cai Z."/>
            <person name="Liu X."/>
            <person name="Chen W."/>
            <person name="Xie M."/>
            <person name="Wang W."/>
            <person name="Hammond S."/>
            <person name="Andersen M.R."/>
            <person name="Neff N."/>
            <person name="Passarelli B."/>
            <person name="Koh W."/>
            <person name="Fan H.C."/>
            <person name="Wang J."/>
            <person name="Gui Y."/>
            <person name="Lee K.H."/>
            <person name="Betenbaugh M.J."/>
            <person name="Quake S.R."/>
            <person name="Famili I."/>
            <person name="Palsson B.O."/>
            <person name="Wang J."/>
        </authorList>
    </citation>
    <scope>NUCLEOTIDE SEQUENCE [LARGE SCALE GENOMIC DNA]</scope>
    <source>
        <strain evidence="3">CHO K1 cell line</strain>
    </source>
</reference>
<protein>
    <submittedName>
        <fullName evidence="2">Complement component C8 gamma chain</fullName>
    </submittedName>
</protein>
<dbReference type="GO" id="GO:0070062">
    <property type="term" value="C:extracellular exosome"/>
    <property type="evidence" value="ECO:0007669"/>
    <property type="project" value="TreeGrafter"/>
</dbReference>
<dbReference type="GO" id="GO:0005579">
    <property type="term" value="C:membrane attack complex"/>
    <property type="evidence" value="ECO:0007669"/>
    <property type="project" value="InterPro"/>
</dbReference>
<dbReference type="STRING" id="10029.G3IHB9"/>
<sequence>MLDHLTSYRALKDLLYPMFAGTWRLVAVGSPCRFLQEQGHRAEATTLHAAPQGAAMAVSTFRKLDGICWQVRHLFGDTGVPGRFLLQGARVPVRVVVAETDYQNFAILYLEKARKLSVKLYVRSLPVSDSALDVFEQRVREANLTEHQIFFFPKYGFCETADQFHILNGTAYNREHRALLNPYITLFELKNNSHFQVTNSMTRGKRCDIWSYTLIPTSKPGQFTVENKGSETDKEDIQVIETDYIKFSLVLSIRQTSSHTITRVSLLGRNWRIPRKMVDRFICLTRTQNLTKNNFVFPDVTGNGFLGSG</sequence>
<evidence type="ECO:0000259" key="1">
    <source>
        <dbReference type="Pfam" id="PF00061"/>
    </source>
</evidence>
<dbReference type="SUPFAM" id="SSF50814">
    <property type="entry name" value="Lipocalins"/>
    <property type="match status" value="2"/>
</dbReference>
<dbReference type="PANTHER" id="PTHR47304:SF1">
    <property type="entry name" value="COMPLEMENT COMPONENT C8 GAMMA CHAIN"/>
    <property type="match status" value="1"/>
</dbReference>
<dbReference type="InterPro" id="IPR012674">
    <property type="entry name" value="Calycin"/>
</dbReference>
<gene>
    <name evidence="2" type="ORF">I79_023207</name>
</gene>
<dbReference type="EMBL" id="JH002744">
    <property type="protein sequence ID" value="EGW14305.1"/>
    <property type="molecule type" value="Genomic_DNA"/>
</dbReference>